<protein>
    <submittedName>
        <fullName evidence="2">4063_t:CDS:1</fullName>
    </submittedName>
</protein>
<feature type="compositionally biased region" description="Low complexity" evidence="1">
    <location>
        <begin position="11"/>
        <end position="20"/>
    </location>
</feature>
<feature type="non-terminal residue" evidence="2">
    <location>
        <position position="81"/>
    </location>
</feature>
<keyword evidence="3" id="KW-1185">Reference proteome</keyword>
<name>A0A9N9EG50_9GLOM</name>
<dbReference type="Proteomes" id="UP000789572">
    <property type="component" value="Unassembled WGS sequence"/>
</dbReference>
<feature type="region of interest" description="Disordered" evidence="1">
    <location>
        <begin position="1"/>
        <end position="20"/>
    </location>
</feature>
<organism evidence="2 3">
    <name type="scientific">Paraglomus occultum</name>
    <dbReference type="NCBI Taxonomy" id="144539"/>
    <lineage>
        <taxon>Eukaryota</taxon>
        <taxon>Fungi</taxon>
        <taxon>Fungi incertae sedis</taxon>
        <taxon>Mucoromycota</taxon>
        <taxon>Glomeromycotina</taxon>
        <taxon>Glomeromycetes</taxon>
        <taxon>Paraglomerales</taxon>
        <taxon>Paraglomeraceae</taxon>
        <taxon>Paraglomus</taxon>
    </lineage>
</organism>
<sequence>TTSAGLGNIGTSSATSTVNSSPSMFATLPLTLPTPSFVLDHAYDDDLFIMDDVHAVNSTYDDASIRINLGHCPFGHNSDHE</sequence>
<dbReference type="AlphaFoldDB" id="A0A9N9EG50"/>
<feature type="non-terminal residue" evidence="2">
    <location>
        <position position="1"/>
    </location>
</feature>
<reference evidence="2" key="1">
    <citation type="submission" date="2021-06" db="EMBL/GenBank/DDBJ databases">
        <authorList>
            <person name="Kallberg Y."/>
            <person name="Tangrot J."/>
            <person name="Rosling A."/>
        </authorList>
    </citation>
    <scope>NUCLEOTIDE SEQUENCE</scope>
    <source>
        <strain evidence="2">IA702</strain>
    </source>
</reference>
<evidence type="ECO:0000313" key="3">
    <source>
        <dbReference type="Proteomes" id="UP000789572"/>
    </source>
</evidence>
<proteinExistence type="predicted"/>
<evidence type="ECO:0000313" key="2">
    <source>
        <dbReference type="EMBL" id="CAG8672530.1"/>
    </source>
</evidence>
<comment type="caution">
    <text evidence="2">The sequence shown here is derived from an EMBL/GenBank/DDBJ whole genome shotgun (WGS) entry which is preliminary data.</text>
</comment>
<gene>
    <name evidence="2" type="ORF">POCULU_LOCUS11052</name>
</gene>
<accession>A0A9N9EG50</accession>
<evidence type="ECO:0000256" key="1">
    <source>
        <dbReference type="SAM" id="MobiDB-lite"/>
    </source>
</evidence>
<dbReference type="EMBL" id="CAJVPJ010006975">
    <property type="protein sequence ID" value="CAG8672530.1"/>
    <property type="molecule type" value="Genomic_DNA"/>
</dbReference>